<accession>A0A846YS49</accession>
<evidence type="ECO:0000256" key="4">
    <source>
        <dbReference type="ARBA" id="ARBA00022982"/>
    </source>
</evidence>
<dbReference type="GO" id="GO:0051538">
    <property type="term" value="F:3 iron, 4 sulfur cluster binding"/>
    <property type="evidence" value="ECO:0007669"/>
    <property type="project" value="UniProtKB-KW"/>
</dbReference>
<keyword evidence="2 8" id="KW-0813">Transport</keyword>
<proteinExistence type="predicted"/>
<dbReference type="Proteomes" id="UP000570678">
    <property type="component" value="Unassembled WGS sequence"/>
</dbReference>
<keyword evidence="10" id="KW-1185">Reference proteome</keyword>
<comment type="function">
    <text evidence="8">Ferredoxins are iron-sulfur proteins that transfer electrons in a wide variety of metabolic reactions.</text>
</comment>
<evidence type="ECO:0000256" key="6">
    <source>
        <dbReference type="ARBA" id="ARBA00023014"/>
    </source>
</evidence>
<dbReference type="PANTHER" id="PTHR36923:SF3">
    <property type="entry name" value="FERREDOXIN"/>
    <property type="match status" value="1"/>
</dbReference>
<sequence>MRVSVDRRSCIGAGMCVLAASEVFEQAGDGRSVVLDTDPPPELHVRVREAEQECPAAAIQLAESP</sequence>
<dbReference type="RefSeq" id="WP_062974257.1">
    <property type="nucleotide sequence ID" value="NZ_JAAXOT010000017.1"/>
</dbReference>
<dbReference type="PRINTS" id="PR00352">
    <property type="entry name" value="3FE4SFRDOXIN"/>
</dbReference>
<dbReference type="SUPFAM" id="SSF54862">
    <property type="entry name" value="4Fe-4S ferredoxins"/>
    <property type="match status" value="1"/>
</dbReference>
<evidence type="ECO:0000256" key="7">
    <source>
        <dbReference type="ARBA" id="ARBA00023291"/>
    </source>
</evidence>
<dbReference type="AlphaFoldDB" id="A0A846YS49"/>
<protein>
    <recommendedName>
        <fullName evidence="8">Ferredoxin</fullName>
    </recommendedName>
</protein>
<evidence type="ECO:0000313" key="10">
    <source>
        <dbReference type="Proteomes" id="UP000570678"/>
    </source>
</evidence>
<dbReference type="PANTHER" id="PTHR36923">
    <property type="entry name" value="FERREDOXIN"/>
    <property type="match status" value="1"/>
</dbReference>
<keyword evidence="5 8" id="KW-0408">Iron</keyword>
<keyword evidence="7" id="KW-0003">3Fe-4S</keyword>
<evidence type="ECO:0000313" key="9">
    <source>
        <dbReference type="EMBL" id="NKY59799.1"/>
    </source>
</evidence>
<keyword evidence="4 8" id="KW-0249">Electron transport</keyword>
<dbReference type="GO" id="GO:0009055">
    <property type="term" value="F:electron transfer activity"/>
    <property type="evidence" value="ECO:0007669"/>
    <property type="project" value="UniProtKB-UniRule"/>
</dbReference>
<keyword evidence="6 8" id="KW-0411">Iron-sulfur</keyword>
<evidence type="ECO:0000256" key="3">
    <source>
        <dbReference type="ARBA" id="ARBA00022723"/>
    </source>
</evidence>
<dbReference type="GO" id="GO:0005506">
    <property type="term" value="F:iron ion binding"/>
    <property type="evidence" value="ECO:0007669"/>
    <property type="project" value="UniProtKB-UniRule"/>
</dbReference>
<comment type="cofactor">
    <cofactor evidence="1">
        <name>[3Fe-4S] cluster</name>
        <dbReference type="ChEBI" id="CHEBI:21137"/>
    </cofactor>
</comment>
<dbReference type="InterPro" id="IPR051269">
    <property type="entry name" value="Fe-S_cluster_ET"/>
</dbReference>
<evidence type="ECO:0000256" key="5">
    <source>
        <dbReference type="ARBA" id="ARBA00023004"/>
    </source>
</evidence>
<evidence type="ECO:0000256" key="1">
    <source>
        <dbReference type="ARBA" id="ARBA00001927"/>
    </source>
</evidence>
<dbReference type="Gene3D" id="3.30.70.20">
    <property type="match status" value="1"/>
</dbReference>
<dbReference type="InterPro" id="IPR001080">
    <property type="entry name" value="3Fe4S_ferredoxin"/>
</dbReference>
<gene>
    <name evidence="9" type="ORF">HGA15_27355</name>
</gene>
<dbReference type="Pfam" id="PF13459">
    <property type="entry name" value="Fer4_15"/>
    <property type="match status" value="1"/>
</dbReference>
<name>A0A846YS49_9NOCA</name>
<dbReference type="EMBL" id="JAAXOT010000017">
    <property type="protein sequence ID" value="NKY59799.1"/>
    <property type="molecule type" value="Genomic_DNA"/>
</dbReference>
<organism evidence="9 10">
    <name type="scientific">Nocardia flavorosea</name>
    <dbReference type="NCBI Taxonomy" id="53429"/>
    <lineage>
        <taxon>Bacteria</taxon>
        <taxon>Bacillati</taxon>
        <taxon>Actinomycetota</taxon>
        <taxon>Actinomycetes</taxon>
        <taxon>Mycobacteriales</taxon>
        <taxon>Nocardiaceae</taxon>
        <taxon>Nocardia</taxon>
    </lineage>
</organism>
<reference evidence="9 10" key="1">
    <citation type="submission" date="2020-04" db="EMBL/GenBank/DDBJ databases">
        <title>MicrobeNet Type strains.</title>
        <authorList>
            <person name="Nicholson A.C."/>
        </authorList>
    </citation>
    <scope>NUCLEOTIDE SEQUENCE [LARGE SCALE GENOMIC DNA]</scope>
    <source>
        <strain evidence="9 10">JCM 3332</strain>
    </source>
</reference>
<keyword evidence="3 8" id="KW-0479">Metal-binding</keyword>
<evidence type="ECO:0000256" key="8">
    <source>
        <dbReference type="RuleBase" id="RU368020"/>
    </source>
</evidence>
<comment type="caution">
    <text evidence="9">The sequence shown here is derived from an EMBL/GenBank/DDBJ whole genome shotgun (WGS) entry which is preliminary data.</text>
</comment>
<evidence type="ECO:0000256" key="2">
    <source>
        <dbReference type="ARBA" id="ARBA00022448"/>
    </source>
</evidence>